<dbReference type="InterPro" id="IPR036028">
    <property type="entry name" value="SH3-like_dom_sf"/>
</dbReference>
<dbReference type="Gene3D" id="2.30.30.40">
    <property type="entry name" value="SH3 Domains"/>
    <property type="match status" value="1"/>
</dbReference>
<dbReference type="SMART" id="SM00288">
    <property type="entry name" value="VHS"/>
    <property type="match status" value="1"/>
</dbReference>
<evidence type="ECO:0000256" key="2">
    <source>
        <dbReference type="ARBA" id="ARBA00004125"/>
    </source>
</evidence>
<comment type="caution">
    <text evidence="16">The sequence shown here is derived from an EMBL/GenBank/DDBJ whole genome shotgun (WGS) entry which is preliminary data.</text>
</comment>
<comment type="subcellular location">
    <subcellularLocation>
        <location evidence="2">Endosome membrane</location>
        <topology evidence="2">Peripheral membrane protein</topology>
        <orientation evidence="2">Cytoplasmic side</orientation>
    </subcellularLocation>
</comment>
<dbReference type="PROSITE" id="PS50002">
    <property type="entry name" value="SH3"/>
    <property type="match status" value="1"/>
</dbReference>
<feature type="region of interest" description="Disordered" evidence="13">
    <location>
        <begin position="177"/>
        <end position="213"/>
    </location>
</feature>
<feature type="compositionally biased region" description="Pro residues" evidence="13">
    <location>
        <begin position="615"/>
        <end position="625"/>
    </location>
</feature>
<dbReference type="CDD" id="cd11805">
    <property type="entry name" value="SH3_GRB2_like_C"/>
    <property type="match status" value="1"/>
</dbReference>
<keyword evidence="8" id="KW-0813">Transport</keyword>
<comment type="similarity">
    <text evidence="3">Belongs to the STAM family.</text>
</comment>
<dbReference type="Pfam" id="PF00790">
    <property type="entry name" value="VHS"/>
    <property type="match status" value="1"/>
</dbReference>
<dbReference type="PROSITE" id="PS50179">
    <property type="entry name" value="VHS"/>
    <property type="match status" value="1"/>
</dbReference>
<dbReference type="GO" id="GO:0043130">
    <property type="term" value="F:ubiquitin binding"/>
    <property type="evidence" value="ECO:0007669"/>
    <property type="project" value="InterPro"/>
</dbReference>
<feature type="domain" description="VHS" evidence="15">
    <location>
        <begin position="16"/>
        <end position="145"/>
    </location>
</feature>
<accession>A0A1B7NMZ5</accession>
<feature type="domain" description="SH3" evidence="14">
    <location>
        <begin position="215"/>
        <end position="274"/>
    </location>
</feature>
<dbReference type="Pfam" id="PF03127">
    <property type="entry name" value="GAT"/>
    <property type="match status" value="1"/>
</dbReference>
<evidence type="ECO:0000313" key="17">
    <source>
        <dbReference type="Proteomes" id="UP000091918"/>
    </source>
</evidence>
<evidence type="ECO:0000259" key="15">
    <source>
        <dbReference type="PROSITE" id="PS50179"/>
    </source>
</evidence>
<evidence type="ECO:0000256" key="6">
    <source>
        <dbReference type="ARBA" id="ARBA00018978"/>
    </source>
</evidence>
<evidence type="ECO:0000256" key="8">
    <source>
        <dbReference type="ARBA" id="ARBA00022448"/>
    </source>
</evidence>
<feature type="compositionally biased region" description="Polar residues" evidence="13">
    <location>
        <begin position="180"/>
        <end position="213"/>
    </location>
</feature>
<feature type="region of interest" description="Disordered" evidence="13">
    <location>
        <begin position="371"/>
        <end position="637"/>
    </location>
</feature>
<dbReference type="GO" id="GO:0033565">
    <property type="term" value="C:ESCRT-0 complex"/>
    <property type="evidence" value="ECO:0007669"/>
    <property type="project" value="TreeGrafter"/>
</dbReference>
<dbReference type="GO" id="GO:0035091">
    <property type="term" value="F:phosphatidylinositol binding"/>
    <property type="evidence" value="ECO:0007669"/>
    <property type="project" value="InterPro"/>
</dbReference>
<dbReference type="EMBL" id="LGUA01001706">
    <property type="protein sequence ID" value="OAX78158.1"/>
    <property type="molecule type" value="Genomic_DNA"/>
</dbReference>
<dbReference type="PANTHER" id="PTHR45929">
    <property type="entry name" value="JAK PATHWAY SIGNAL TRANSDUCTION ADAPTOR MOLECULE"/>
    <property type="match status" value="1"/>
</dbReference>
<dbReference type="Gene3D" id="1.20.5.1940">
    <property type="match status" value="1"/>
</dbReference>
<evidence type="ECO:0000256" key="7">
    <source>
        <dbReference type="ARBA" id="ARBA00022443"/>
    </source>
</evidence>
<evidence type="ECO:0000256" key="5">
    <source>
        <dbReference type="ARBA" id="ARBA00017923"/>
    </source>
</evidence>
<evidence type="ECO:0000256" key="4">
    <source>
        <dbReference type="ARBA" id="ARBA00011446"/>
    </source>
</evidence>
<feature type="compositionally biased region" description="Polar residues" evidence="13">
    <location>
        <begin position="381"/>
        <end position="393"/>
    </location>
</feature>
<proteinExistence type="inferred from homology"/>
<keyword evidence="17" id="KW-1185">Reference proteome</keyword>
<dbReference type="InterPro" id="IPR050670">
    <property type="entry name" value="STAM"/>
</dbReference>
<feature type="compositionally biased region" description="Polar residues" evidence="13">
    <location>
        <begin position="511"/>
        <end position="538"/>
    </location>
</feature>
<evidence type="ECO:0000256" key="1">
    <source>
        <dbReference type="ARBA" id="ARBA00002654"/>
    </source>
</evidence>
<dbReference type="SMART" id="SM00326">
    <property type="entry name" value="SH3"/>
    <property type="match status" value="1"/>
</dbReference>
<organism evidence="16 17">
    <name type="scientific">Emergomyces africanus</name>
    <dbReference type="NCBI Taxonomy" id="1955775"/>
    <lineage>
        <taxon>Eukaryota</taxon>
        <taxon>Fungi</taxon>
        <taxon>Dikarya</taxon>
        <taxon>Ascomycota</taxon>
        <taxon>Pezizomycotina</taxon>
        <taxon>Eurotiomycetes</taxon>
        <taxon>Eurotiomycetidae</taxon>
        <taxon>Onygenales</taxon>
        <taxon>Ajellomycetaceae</taxon>
        <taxon>Emergomyces</taxon>
    </lineage>
</organism>
<dbReference type="SUPFAM" id="SSF50044">
    <property type="entry name" value="SH3-domain"/>
    <property type="match status" value="1"/>
</dbReference>
<keyword evidence="7 12" id="KW-0728">SH3 domain</keyword>
<dbReference type="InterPro" id="IPR004152">
    <property type="entry name" value="GAT_dom"/>
</dbReference>
<name>A0A1B7NMZ5_9EURO</name>
<dbReference type="Proteomes" id="UP000091918">
    <property type="component" value="Unassembled WGS sequence"/>
</dbReference>
<feature type="compositionally biased region" description="Low complexity" evidence="13">
    <location>
        <begin position="626"/>
        <end position="637"/>
    </location>
</feature>
<feature type="compositionally biased region" description="Polar residues" evidence="13">
    <location>
        <begin position="478"/>
        <end position="501"/>
    </location>
</feature>
<dbReference type="PANTHER" id="PTHR45929:SF3">
    <property type="entry name" value="JAK PATHWAY SIGNAL TRANSDUCTION ADAPTOR MOLECULE"/>
    <property type="match status" value="1"/>
</dbReference>
<reference evidence="16 17" key="1">
    <citation type="submission" date="2015-07" db="EMBL/GenBank/DDBJ databases">
        <title>Emmonsia species relationships and genome sequence.</title>
        <authorList>
            <person name="Cuomo C.A."/>
            <person name="Schwartz I.S."/>
            <person name="Kenyon C."/>
            <person name="de Hoog G.S."/>
            <person name="Govender N.P."/>
            <person name="Botha A."/>
            <person name="Moreno L."/>
            <person name="de Vries M."/>
            <person name="Munoz J.F."/>
            <person name="Stielow J.B."/>
        </authorList>
    </citation>
    <scope>NUCLEOTIDE SEQUENCE [LARGE SCALE GENOMIC DNA]</scope>
    <source>
        <strain evidence="16 17">CBS 136260</strain>
    </source>
</reference>
<dbReference type="Gene3D" id="1.25.40.90">
    <property type="match status" value="1"/>
</dbReference>
<dbReference type="PRINTS" id="PR00452">
    <property type="entry name" value="SH3DOMAIN"/>
</dbReference>
<dbReference type="GO" id="GO:0043328">
    <property type="term" value="P:protein transport to vacuole involved in ubiquitin-dependent protein catabolic process via the multivesicular body sorting pathway"/>
    <property type="evidence" value="ECO:0007669"/>
    <property type="project" value="TreeGrafter"/>
</dbReference>
<dbReference type="InterPro" id="IPR001452">
    <property type="entry name" value="SH3_domain"/>
</dbReference>
<evidence type="ECO:0000256" key="3">
    <source>
        <dbReference type="ARBA" id="ARBA00009666"/>
    </source>
</evidence>
<feature type="compositionally biased region" description="Polar residues" evidence="13">
    <location>
        <begin position="439"/>
        <end position="461"/>
    </location>
</feature>
<dbReference type="GO" id="GO:0010008">
    <property type="term" value="C:endosome membrane"/>
    <property type="evidence" value="ECO:0007669"/>
    <property type="project" value="UniProtKB-SubCell"/>
</dbReference>
<evidence type="ECO:0000313" key="16">
    <source>
        <dbReference type="EMBL" id="OAX78158.1"/>
    </source>
</evidence>
<dbReference type="Pfam" id="PF00018">
    <property type="entry name" value="SH3_1"/>
    <property type="match status" value="1"/>
</dbReference>
<keyword evidence="10" id="KW-0653">Protein transport</keyword>
<evidence type="ECO:0000256" key="10">
    <source>
        <dbReference type="ARBA" id="ARBA00022927"/>
    </source>
</evidence>
<protein>
    <recommendedName>
        <fullName evidence="5">Class E vacuolar protein-sorting machinery protein HSE1</fullName>
    </recommendedName>
    <alternativeName>
        <fullName evidence="6">Class E vacuolar protein-sorting machinery protein hse1</fullName>
    </alternativeName>
</protein>
<gene>
    <name evidence="16" type="ORF">ACJ72_07537</name>
</gene>
<evidence type="ECO:0000256" key="13">
    <source>
        <dbReference type="SAM" id="MobiDB-lite"/>
    </source>
</evidence>
<comment type="function">
    <text evidence="1">Component of the ESCRT-0 complex which is the sorting receptor for ubiquitinated cargo proteins at the multivesicular body (MVB).</text>
</comment>
<dbReference type="PRINTS" id="PR01887">
    <property type="entry name" value="SPECTRNALPHA"/>
</dbReference>
<dbReference type="FunFam" id="2.30.30.40:FF:000072">
    <property type="entry name" value="Unconventional Myosin IB"/>
    <property type="match status" value="1"/>
</dbReference>
<keyword evidence="11" id="KW-0472">Membrane</keyword>
<dbReference type="CDD" id="cd16978">
    <property type="entry name" value="VHS_HSE1"/>
    <property type="match status" value="1"/>
</dbReference>
<dbReference type="InterPro" id="IPR008942">
    <property type="entry name" value="ENTH_VHS"/>
</dbReference>
<feature type="compositionally biased region" description="Pro residues" evidence="13">
    <location>
        <begin position="581"/>
        <end position="598"/>
    </location>
</feature>
<comment type="subunit">
    <text evidence="4">Component of the ESCRT-0 complex composed of HSE1 and VPS27.</text>
</comment>
<sequence length="637" mass="70703">MFRAQQNAFDDAVAKATDENLTSENWEFILDVCDKVGSEDTGAKDAVAAMIKRLAHRNANVQLYTLELANALSQNCGVKMHRELASRSFTDSLLRLANDRNTHQQVKAKILERMEEWTEMFSGNPDFGIMEQAYMKLKSQNPNLQPPSKPTKRQITDFDRQKEEEELQMALALSIKEKSTSSTVHNNNAVQPATNQGTQSQATPSKPVPSGTTAATVSRVRALYDFQPSEPGELQFRKGDVIAVLESVYKDWWKGSLRGQTGIFPLNYVEKLSDPTQEELEREAQMEAEVFAEIKNVEKLLTLLSTSSSELNVQENDEITTLYHSTLAIRPKLIELIGKYSQKKDDFTQLNEKFIKARRDYESLLEASMAHPAQPHYGRPPQSSYGYPMQNPSPGYPQAPPQQEPQRYYATQPQDAPKPLQSGQSPFYGSEQVPLPYPNNAQTPDPRQRTPSGTRPLQHPQQQPPSDPYGTNGLGHQHPQSISDHPQELGTSVYDSPQDSAPPNVRLSYYPPSNQTRPAVSHQQPQLQQPVDFSSTSYAPDDNSKPQSQSGNPPYPAQSHPPQHVQQQQQFAASTPSQPNQAPPAVPSSSPSHPPYPTLPTGARPGPATSGYQPYQPPSGHPPGSPSVNVNPSSFYH</sequence>
<dbReference type="AlphaFoldDB" id="A0A1B7NMZ5"/>
<dbReference type="OrthoDB" id="10255964at2759"/>
<evidence type="ECO:0000256" key="12">
    <source>
        <dbReference type="PROSITE-ProRule" id="PRU00192"/>
    </source>
</evidence>
<dbReference type="InterPro" id="IPR002014">
    <property type="entry name" value="VHS_dom"/>
</dbReference>
<evidence type="ECO:0000256" key="11">
    <source>
        <dbReference type="ARBA" id="ARBA00023136"/>
    </source>
</evidence>
<evidence type="ECO:0000259" key="14">
    <source>
        <dbReference type="PROSITE" id="PS50002"/>
    </source>
</evidence>
<dbReference type="SUPFAM" id="SSF48464">
    <property type="entry name" value="ENTH/VHS domain"/>
    <property type="match status" value="1"/>
</dbReference>
<feature type="compositionally biased region" description="Low complexity" evidence="13">
    <location>
        <begin position="557"/>
        <end position="580"/>
    </location>
</feature>
<feature type="compositionally biased region" description="Pro residues" evidence="13">
    <location>
        <begin position="394"/>
        <end position="403"/>
    </location>
</feature>
<dbReference type="STRING" id="1658172.A0A1B7NMZ5"/>
<evidence type="ECO:0000256" key="9">
    <source>
        <dbReference type="ARBA" id="ARBA00022753"/>
    </source>
</evidence>
<keyword evidence="9" id="KW-0967">Endosome</keyword>